<dbReference type="RefSeq" id="WP_188937116.1">
    <property type="nucleotide sequence ID" value="NZ_BMJC01000006.1"/>
</dbReference>
<name>A0A8J2UI90_9BACT</name>
<comment type="caution">
    <text evidence="1">The sequence shown here is derived from an EMBL/GenBank/DDBJ whole genome shotgun (WGS) entry which is preliminary data.</text>
</comment>
<accession>A0A8J2UI90</accession>
<dbReference type="GO" id="GO:0000272">
    <property type="term" value="P:polysaccharide catabolic process"/>
    <property type="evidence" value="ECO:0007669"/>
    <property type="project" value="TreeGrafter"/>
</dbReference>
<proteinExistence type="predicted"/>
<organism evidence="1 2">
    <name type="scientific">Puia dinghuensis</name>
    <dbReference type="NCBI Taxonomy" id="1792502"/>
    <lineage>
        <taxon>Bacteria</taxon>
        <taxon>Pseudomonadati</taxon>
        <taxon>Bacteroidota</taxon>
        <taxon>Chitinophagia</taxon>
        <taxon>Chitinophagales</taxon>
        <taxon>Chitinophagaceae</taxon>
        <taxon>Puia</taxon>
    </lineage>
</organism>
<dbReference type="SUPFAM" id="SSF51445">
    <property type="entry name" value="(Trans)glycosidases"/>
    <property type="match status" value="1"/>
</dbReference>
<protein>
    <recommendedName>
        <fullName evidence="3">Alpha-L-arabinofuranosidase</fullName>
    </recommendedName>
</protein>
<gene>
    <name evidence="1" type="ORF">GCM10011511_50700</name>
</gene>
<dbReference type="EMBL" id="BMJC01000006">
    <property type="protein sequence ID" value="GGB20803.1"/>
    <property type="molecule type" value="Genomic_DNA"/>
</dbReference>
<evidence type="ECO:0000313" key="1">
    <source>
        <dbReference type="EMBL" id="GGB20803.1"/>
    </source>
</evidence>
<sequence>MIKNNGIFVLLFLLTTNHSYRSGSGPAFRPTRDSVPAVLTPTSETAAPTIGFFLDSWAPKQFIRPATQPAPAPDAPAAATAPAAPAAASTLTIFADSVITRIPPVEFGHNANTWMGTMTTQLMLMLHLHNLRPHVIRWPAGSGSDAYFWNCGPGGLPADVPAQLVNKDGKKESQQWFYGKPHDGYSASLDDYYSLLKETGNEGLITVNYGYARYSTAPDPVAAAAHLAADWVRYDHGRTRYWEVGNENFGTWECGYRIDTGANKDGQPRILSGELYGKHFCVIADSMRKAAAETGATIYIGAVTVEAPPHTWDMPITRDWNKGMLRAIHGQADYYVVHNYFTPYNKNSTAGEILHEAATVPGQMMSYVVQCLGENGAAIKPVAMDEWNMFATGSRQQVSNTSGLFAVLVMGEALRSKFGLCARWDLYNGWADGNDHGLFSAGDEPGVMRWSPRPSFFYLYYMQRFLGDRLLNSRSAGDTSLRAYASSFSSGEIGTAIVNTSGKPAALAIDIRHFTPGSHFYWYSLTGEGNDEFPRKVLVNGRTATTAAGGPVDYATLPAYTAPTNGGINITVPARGAVFLVVEKK</sequence>
<keyword evidence="2" id="KW-1185">Reference proteome</keyword>
<dbReference type="PANTHER" id="PTHR43576">
    <property type="entry name" value="ALPHA-L-ARABINOFURANOSIDASE C-RELATED"/>
    <property type="match status" value="1"/>
</dbReference>
<evidence type="ECO:0000313" key="2">
    <source>
        <dbReference type="Proteomes" id="UP000607559"/>
    </source>
</evidence>
<dbReference type="Gene3D" id="3.20.20.80">
    <property type="entry name" value="Glycosidases"/>
    <property type="match status" value="1"/>
</dbReference>
<dbReference type="AlphaFoldDB" id="A0A8J2UI90"/>
<dbReference type="InterPro" id="IPR017853">
    <property type="entry name" value="GH"/>
</dbReference>
<evidence type="ECO:0008006" key="3">
    <source>
        <dbReference type="Google" id="ProtNLM"/>
    </source>
</evidence>
<reference evidence="1" key="2">
    <citation type="submission" date="2020-09" db="EMBL/GenBank/DDBJ databases">
        <authorList>
            <person name="Sun Q."/>
            <person name="Zhou Y."/>
        </authorList>
    </citation>
    <scope>NUCLEOTIDE SEQUENCE</scope>
    <source>
        <strain evidence="1">CGMCC 1.15448</strain>
    </source>
</reference>
<dbReference type="Proteomes" id="UP000607559">
    <property type="component" value="Unassembled WGS sequence"/>
</dbReference>
<reference evidence="1" key="1">
    <citation type="journal article" date="2014" name="Int. J. Syst. Evol. Microbiol.">
        <title>Complete genome sequence of Corynebacterium casei LMG S-19264T (=DSM 44701T), isolated from a smear-ripened cheese.</title>
        <authorList>
            <consortium name="US DOE Joint Genome Institute (JGI-PGF)"/>
            <person name="Walter F."/>
            <person name="Albersmeier A."/>
            <person name="Kalinowski J."/>
            <person name="Ruckert C."/>
        </authorList>
    </citation>
    <scope>NUCLEOTIDE SEQUENCE</scope>
    <source>
        <strain evidence="1">CGMCC 1.15448</strain>
    </source>
</reference>
<dbReference type="PANTHER" id="PTHR43576:SF3">
    <property type="entry name" value="ALPHA-L-ARABINOFURANOSIDASE C"/>
    <property type="match status" value="1"/>
</dbReference>